<dbReference type="EMBL" id="BK032586">
    <property type="protein sequence ID" value="DAF49719.1"/>
    <property type="molecule type" value="Genomic_DNA"/>
</dbReference>
<protein>
    <submittedName>
        <fullName evidence="1">Uncharacterized protein</fullName>
    </submittedName>
</protein>
<reference evidence="1" key="1">
    <citation type="journal article" date="2021" name="Proc. Natl. Acad. Sci. U.S.A.">
        <title>A Catalog of Tens of Thousands of Viruses from Human Metagenomes Reveals Hidden Associations with Chronic Diseases.</title>
        <authorList>
            <person name="Tisza M.J."/>
            <person name="Buck C.B."/>
        </authorList>
    </citation>
    <scope>NUCLEOTIDE SEQUENCE</scope>
    <source>
        <strain evidence="1">CtZih56</strain>
    </source>
</reference>
<organism evidence="1">
    <name type="scientific">Podoviridae sp. ctZih56</name>
    <dbReference type="NCBI Taxonomy" id="2827741"/>
    <lineage>
        <taxon>Viruses</taxon>
        <taxon>Duplodnaviria</taxon>
        <taxon>Heunggongvirae</taxon>
        <taxon>Uroviricota</taxon>
        <taxon>Caudoviricetes</taxon>
    </lineage>
</organism>
<accession>A0A8S5SGE0</accession>
<evidence type="ECO:0000313" key="1">
    <source>
        <dbReference type="EMBL" id="DAF49719.1"/>
    </source>
</evidence>
<name>A0A8S5SGE0_9CAUD</name>
<proteinExistence type="predicted"/>
<sequence length="135" mass="13104">MARSLIYTYNPTGGAVAAGGVVPMGGTGAIVRRYGGCVNAGQNGITLDGEGYYTVAPVVTAVAAAAGPISATLYQDGTPVPGAVVTDTATAGGTVTLTVPPSAVRVRCSCAQSVLTVVLSAAATASTISALVTKE</sequence>